<evidence type="ECO:0000313" key="1">
    <source>
        <dbReference type="EMBL" id="RBA51310.1"/>
    </source>
</evidence>
<dbReference type="EMBL" id="QNTV01000031">
    <property type="protein sequence ID" value="RBA51310.1"/>
    <property type="molecule type" value="Genomic_DNA"/>
</dbReference>
<protein>
    <submittedName>
        <fullName evidence="1">Uncharacterized protein</fullName>
    </submittedName>
</protein>
<sequence length="71" mass="7885">MDQSAVCRLANSPLCRTLVHSSNVVGTAAGQRHRAVVFDRSRCRPRHPRPNPPFVAGLLIMIRQPEQAIDL</sequence>
<proteinExistence type="predicted"/>
<gene>
    <name evidence="1" type="ORF">DQ403_22445</name>
</gene>
<accession>A0A365PNR4</accession>
<dbReference type="Proteomes" id="UP000252554">
    <property type="component" value="Unassembled WGS sequence"/>
</dbReference>
<dbReference type="AlphaFoldDB" id="A0A365PNR4"/>
<reference evidence="1 2" key="1">
    <citation type="submission" date="2018-06" db="EMBL/GenBank/DDBJ databases">
        <title>Whole genome sequencing of four bacterial strains from South Shetland trench revealing bio-synthetic gene clusters.</title>
        <authorList>
            <person name="Abdel-Mageed W.M."/>
            <person name="Lehri B."/>
            <person name="Jarmusch S.A."/>
            <person name="Miranda K."/>
            <person name="Goodfellow M."/>
            <person name="Jaspars M."/>
            <person name="Karlyshev A.V."/>
        </authorList>
    </citation>
    <scope>NUCLEOTIDE SEQUENCE [LARGE SCALE GENOMIC DNA]</scope>
    <source>
        <strain evidence="1 2">SST2</strain>
    </source>
</reference>
<organism evidence="1 2">
    <name type="scientific">Stutzerimonas zhaodongensis</name>
    <dbReference type="NCBI Taxonomy" id="1176257"/>
    <lineage>
        <taxon>Bacteria</taxon>
        <taxon>Pseudomonadati</taxon>
        <taxon>Pseudomonadota</taxon>
        <taxon>Gammaproteobacteria</taxon>
        <taxon>Pseudomonadales</taxon>
        <taxon>Pseudomonadaceae</taxon>
        <taxon>Stutzerimonas</taxon>
    </lineage>
</organism>
<comment type="caution">
    <text evidence="1">The sequence shown here is derived from an EMBL/GenBank/DDBJ whole genome shotgun (WGS) entry which is preliminary data.</text>
</comment>
<name>A0A365PNR4_9GAMM</name>
<evidence type="ECO:0000313" key="2">
    <source>
        <dbReference type="Proteomes" id="UP000252554"/>
    </source>
</evidence>